<sequence>MHWKGVNCSKKDWLVLHSVTELKGVATAPLRMNTRIIDKCMNNVVLVVYTTFLLMCVTVVCEIIQNEELLHDYNVEGRKKSEKSDLLTKILPTLAMPFIVQTLFLPVMLFFLKLTMINSVFLGKLGIFLWFMNYLFNRQNPEGALHSHAININHGRHPDNEGMYSNDPIMKTSNQNSYQNVKRKKRKK</sequence>
<keyword evidence="2" id="KW-0812">Transmembrane</keyword>
<feature type="transmembrane region" description="Helical" evidence="2">
    <location>
        <begin position="44"/>
        <end position="65"/>
    </location>
</feature>
<accession>A0A6P7G968</accession>
<gene>
    <name evidence="3" type="primary">LOC114335079</name>
</gene>
<proteinExistence type="predicted"/>
<keyword evidence="2" id="KW-1133">Transmembrane helix</keyword>
<feature type="transmembrane region" description="Helical" evidence="2">
    <location>
        <begin position="86"/>
        <end position="111"/>
    </location>
</feature>
<evidence type="ECO:0000313" key="3">
    <source>
        <dbReference type="RefSeq" id="XP_028141035.1"/>
    </source>
</evidence>
<evidence type="ECO:0000256" key="2">
    <source>
        <dbReference type="SAM" id="Phobius"/>
    </source>
</evidence>
<dbReference type="InParanoid" id="A0A6P7G968"/>
<protein>
    <submittedName>
        <fullName evidence="3">Uncharacterized protein LOC114335079</fullName>
    </submittedName>
</protein>
<dbReference type="AlphaFoldDB" id="A0A6P7G968"/>
<dbReference type="RefSeq" id="XP_028141035.1">
    <property type="nucleotide sequence ID" value="XM_028285234.1"/>
</dbReference>
<keyword evidence="2" id="KW-0472">Membrane</keyword>
<feature type="region of interest" description="Disordered" evidence="1">
    <location>
        <begin position="161"/>
        <end position="188"/>
    </location>
</feature>
<name>A0A6P7G968_DIAVI</name>
<dbReference type="OrthoDB" id="6624538at2759"/>
<organism evidence="3">
    <name type="scientific">Diabrotica virgifera virgifera</name>
    <name type="common">western corn rootworm</name>
    <dbReference type="NCBI Taxonomy" id="50390"/>
    <lineage>
        <taxon>Eukaryota</taxon>
        <taxon>Metazoa</taxon>
        <taxon>Ecdysozoa</taxon>
        <taxon>Arthropoda</taxon>
        <taxon>Hexapoda</taxon>
        <taxon>Insecta</taxon>
        <taxon>Pterygota</taxon>
        <taxon>Neoptera</taxon>
        <taxon>Endopterygota</taxon>
        <taxon>Coleoptera</taxon>
        <taxon>Polyphaga</taxon>
        <taxon>Cucujiformia</taxon>
        <taxon>Chrysomeloidea</taxon>
        <taxon>Chrysomelidae</taxon>
        <taxon>Galerucinae</taxon>
        <taxon>Diabroticina</taxon>
        <taxon>Diabroticites</taxon>
        <taxon>Diabrotica</taxon>
    </lineage>
</organism>
<feature type="compositionally biased region" description="Polar residues" evidence="1">
    <location>
        <begin position="171"/>
        <end position="180"/>
    </location>
</feature>
<evidence type="ECO:0000256" key="1">
    <source>
        <dbReference type="SAM" id="MobiDB-lite"/>
    </source>
</evidence>
<reference evidence="3" key="1">
    <citation type="submission" date="2025-08" db="UniProtKB">
        <authorList>
            <consortium name="RefSeq"/>
        </authorList>
    </citation>
    <scope>IDENTIFICATION</scope>
    <source>
        <tissue evidence="3">Whole insect</tissue>
    </source>
</reference>